<feature type="domain" description="FAD-binding PCMH-type" evidence="2">
    <location>
        <begin position="1"/>
        <end position="223"/>
    </location>
</feature>
<evidence type="ECO:0000256" key="1">
    <source>
        <dbReference type="ARBA" id="ARBA00022827"/>
    </source>
</evidence>
<dbReference type="Pfam" id="PF00941">
    <property type="entry name" value="FAD_binding_5"/>
    <property type="match status" value="1"/>
</dbReference>
<proteinExistence type="predicted"/>
<comment type="caution">
    <text evidence="3">The sequence shown here is derived from an EMBL/GenBank/DDBJ whole genome shotgun (WGS) entry which is preliminary data.</text>
</comment>
<dbReference type="Pfam" id="PF03450">
    <property type="entry name" value="CO_deh_flav_C"/>
    <property type="match status" value="1"/>
</dbReference>
<dbReference type="AlphaFoldDB" id="A0A2S4M8C3"/>
<dbReference type="SMART" id="SM01092">
    <property type="entry name" value="CO_deh_flav_C"/>
    <property type="match status" value="1"/>
</dbReference>
<keyword evidence="1" id="KW-0285">Flavoprotein</keyword>
<evidence type="ECO:0000259" key="2">
    <source>
        <dbReference type="PROSITE" id="PS51387"/>
    </source>
</evidence>
<keyword evidence="1" id="KW-0274">FAD</keyword>
<protein>
    <submittedName>
        <fullName evidence="3">Xanthine dehydrogenase YagS FAD-binding subunit</fullName>
    </submittedName>
</protein>
<dbReference type="Gene3D" id="3.30.43.10">
    <property type="entry name" value="Uridine Diphospho-n-acetylenolpyruvylglucosamine Reductase, domain 2"/>
    <property type="match status" value="1"/>
</dbReference>
<organism evidence="3 4">
    <name type="scientific">Paraburkholderia eburnea</name>
    <dbReference type="NCBI Taxonomy" id="1189126"/>
    <lineage>
        <taxon>Bacteria</taxon>
        <taxon>Pseudomonadati</taxon>
        <taxon>Pseudomonadota</taxon>
        <taxon>Betaproteobacteria</taxon>
        <taxon>Burkholderiales</taxon>
        <taxon>Burkholderiaceae</taxon>
        <taxon>Paraburkholderia</taxon>
    </lineage>
</organism>
<dbReference type="Gene3D" id="3.30.390.50">
    <property type="entry name" value="CO dehydrogenase flavoprotein, C-terminal domain"/>
    <property type="match status" value="1"/>
</dbReference>
<dbReference type="PANTHER" id="PTHR42659">
    <property type="entry name" value="XANTHINE DEHYDROGENASE SUBUNIT C-RELATED"/>
    <property type="match status" value="1"/>
</dbReference>
<dbReference type="SUPFAM" id="SSF56176">
    <property type="entry name" value="FAD-binding/transporter-associated domain-like"/>
    <property type="match status" value="1"/>
</dbReference>
<dbReference type="InterPro" id="IPR051312">
    <property type="entry name" value="Diverse_Substr_Oxidored"/>
</dbReference>
<dbReference type="InterPro" id="IPR016167">
    <property type="entry name" value="FAD-bd_PCMH_sub1"/>
</dbReference>
<sequence length="341" mass="35622">MDALAYQRAADIDTALAAAQQPGAAFIGGGTNLLDLMKGGIAHPLRLIDITRIAALDGVETLPDGGLRIGALVRNSDCANHALVRTRYPLLSQALLAGASPQLRNMATVGGNLMQRTRCGYFYDTAFTQCNKRAPGSGCAARDGFNRMHAILGASAQCVAVNPSDMSVALAALDATVQVRGPNGARAIPIAQFHRLPGDRPDLDTTLARGELITSVDLPPPAFADHARYLKLRDRASYAFALVSVAAALQLDGQRVRAARIALGGVAHKPWRASLAEQHLVGRTLDAATLRAAAAAELAHAQPLQGNAFKVELAQRAIVRAAMQAAALPPAGSSHFAGDLA</sequence>
<dbReference type="InterPro" id="IPR016169">
    <property type="entry name" value="FAD-bd_PCMH_sub2"/>
</dbReference>
<evidence type="ECO:0000313" key="4">
    <source>
        <dbReference type="Proteomes" id="UP000237381"/>
    </source>
</evidence>
<dbReference type="OrthoDB" id="9814706at2"/>
<dbReference type="EMBL" id="PQGA01000007">
    <property type="protein sequence ID" value="POR50986.1"/>
    <property type="molecule type" value="Genomic_DNA"/>
</dbReference>
<dbReference type="InterPro" id="IPR016166">
    <property type="entry name" value="FAD-bd_PCMH"/>
</dbReference>
<dbReference type="PANTHER" id="PTHR42659:SF1">
    <property type="entry name" value="OXIDOREDUCTASE"/>
    <property type="match status" value="1"/>
</dbReference>
<dbReference type="InterPro" id="IPR036683">
    <property type="entry name" value="CO_DH_flav_C_dom_sf"/>
</dbReference>
<evidence type="ECO:0000313" key="3">
    <source>
        <dbReference type="EMBL" id="POR50986.1"/>
    </source>
</evidence>
<dbReference type="Gene3D" id="3.30.465.10">
    <property type="match status" value="2"/>
</dbReference>
<keyword evidence="4" id="KW-1185">Reference proteome</keyword>
<dbReference type="RefSeq" id="WP_103704984.1">
    <property type="nucleotide sequence ID" value="NZ_PQGA01000007.1"/>
</dbReference>
<dbReference type="InterPro" id="IPR036318">
    <property type="entry name" value="FAD-bd_PCMH-like_sf"/>
</dbReference>
<dbReference type="Proteomes" id="UP000237381">
    <property type="component" value="Unassembled WGS sequence"/>
</dbReference>
<reference evidence="3 4" key="1">
    <citation type="submission" date="2018-01" db="EMBL/GenBank/DDBJ databases">
        <title>Genomic Encyclopedia of Type Strains, Phase III (KMG-III): the genomes of soil and plant-associated and newly described type strains.</title>
        <authorList>
            <person name="Whitman W."/>
        </authorList>
    </citation>
    <scope>NUCLEOTIDE SEQUENCE [LARGE SCALE GENOMIC DNA]</scope>
    <source>
        <strain evidence="3 4">JCM 18070</strain>
    </source>
</reference>
<dbReference type="GO" id="GO:0071949">
    <property type="term" value="F:FAD binding"/>
    <property type="evidence" value="ECO:0007669"/>
    <property type="project" value="InterPro"/>
</dbReference>
<dbReference type="InterPro" id="IPR005107">
    <property type="entry name" value="CO_DH_flav_C"/>
</dbReference>
<accession>A0A2S4M8C3</accession>
<dbReference type="PROSITE" id="PS51387">
    <property type="entry name" value="FAD_PCMH"/>
    <property type="match status" value="1"/>
</dbReference>
<name>A0A2S4M8C3_9BURK</name>
<dbReference type="InterPro" id="IPR002346">
    <property type="entry name" value="Mopterin_DH_FAD-bd"/>
</dbReference>
<gene>
    <name evidence="3" type="ORF">B0G62_10712</name>
</gene>
<dbReference type="GO" id="GO:0016491">
    <property type="term" value="F:oxidoreductase activity"/>
    <property type="evidence" value="ECO:0007669"/>
    <property type="project" value="InterPro"/>
</dbReference>
<dbReference type="SUPFAM" id="SSF55447">
    <property type="entry name" value="CO dehydrogenase flavoprotein C-terminal domain-like"/>
    <property type="match status" value="1"/>
</dbReference>